<keyword evidence="2" id="KW-1185">Reference proteome</keyword>
<dbReference type="EMBL" id="CAJVQC010125407">
    <property type="protein sequence ID" value="CAG8839998.1"/>
    <property type="molecule type" value="Genomic_DNA"/>
</dbReference>
<proteinExistence type="predicted"/>
<feature type="non-terminal residue" evidence="1">
    <location>
        <position position="1"/>
    </location>
</feature>
<protein>
    <submittedName>
        <fullName evidence="1">29049_t:CDS:1</fullName>
    </submittedName>
</protein>
<organism evidence="1 2">
    <name type="scientific">Racocetra persica</name>
    <dbReference type="NCBI Taxonomy" id="160502"/>
    <lineage>
        <taxon>Eukaryota</taxon>
        <taxon>Fungi</taxon>
        <taxon>Fungi incertae sedis</taxon>
        <taxon>Mucoromycota</taxon>
        <taxon>Glomeromycotina</taxon>
        <taxon>Glomeromycetes</taxon>
        <taxon>Diversisporales</taxon>
        <taxon>Gigasporaceae</taxon>
        <taxon>Racocetra</taxon>
    </lineage>
</organism>
<gene>
    <name evidence="1" type="ORF">RPERSI_LOCUS31259</name>
</gene>
<accession>A0ACA9SHU0</accession>
<dbReference type="Proteomes" id="UP000789920">
    <property type="component" value="Unassembled WGS sequence"/>
</dbReference>
<evidence type="ECO:0000313" key="2">
    <source>
        <dbReference type="Proteomes" id="UP000789920"/>
    </source>
</evidence>
<reference evidence="1" key="1">
    <citation type="submission" date="2021-06" db="EMBL/GenBank/DDBJ databases">
        <authorList>
            <person name="Kallberg Y."/>
            <person name="Tangrot J."/>
            <person name="Rosling A."/>
        </authorList>
    </citation>
    <scope>NUCLEOTIDE SEQUENCE</scope>
    <source>
        <strain evidence="1">MA461A</strain>
    </source>
</reference>
<name>A0ACA9SHU0_9GLOM</name>
<evidence type="ECO:0000313" key="1">
    <source>
        <dbReference type="EMBL" id="CAG8839998.1"/>
    </source>
</evidence>
<feature type="non-terminal residue" evidence="1">
    <location>
        <position position="86"/>
    </location>
</feature>
<sequence length="86" mass="9748">MSLEPDLSSVFSQEIQNLLANNDECDVIIHVGKDENVKTFKAHSLILKARCSYFKTALSKQWAKQDGDSNILAHPDVLQKFLKLFL</sequence>
<comment type="caution">
    <text evidence="1">The sequence shown here is derived from an EMBL/GenBank/DDBJ whole genome shotgun (WGS) entry which is preliminary data.</text>
</comment>